<dbReference type="Gene3D" id="1.10.443.10">
    <property type="entry name" value="Intergrase catalytic core"/>
    <property type="match status" value="1"/>
</dbReference>
<proteinExistence type="predicted"/>
<dbReference type="PROSITE" id="PS51898">
    <property type="entry name" value="TYR_RECOMBINASE"/>
    <property type="match status" value="1"/>
</dbReference>
<keyword evidence="1" id="KW-0238">DNA-binding</keyword>
<dbReference type="PANTHER" id="PTHR34605:SF6">
    <property type="entry name" value="TYR RECOMBINASE DOMAIN-CONTAINING PROTEIN"/>
    <property type="match status" value="1"/>
</dbReference>
<evidence type="ECO:0000256" key="2">
    <source>
        <dbReference type="ARBA" id="ARBA00023172"/>
    </source>
</evidence>
<dbReference type="InterPro" id="IPR013762">
    <property type="entry name" value="Integrase-like_cat_sf"/>
</dbReference>
<dbReference type="InterPro" id="IPR052925">
    <property type="entry name" value="Phage_Integrase-like_Recomb"/>
</dbReference>
<dbReference type="InterPro" id="IPR010998">
    <property type="entry name" value="Integrase_recombinase_N"/>
</dbReference>
<dbReference type="GO" id="GO:0015074">
    <property type="term" value="P:DNA integration"/>
    <property type="evidence" value="ECO:0007669"/>
    <property type="project" value="InterPro"/>
</dbReference>
<dbReference type="PANTHER" id="PTHR34605">
    <property type="entry name" value="PHAGE_INTEGRASE DOMAIN-CONTAINING PROTEIN"/>
    <property type="match status" value="1"/>
</dbReference>
<dbReference type="Proteomes" id="UP000694844">
    <property type="component" value="Chromosome 3"/>
</dbReference>
<evidence type="ECO:0000259" key="3">
    <source>
        <dbReference type="PROSITE" id="PS51898"/>
    </source>
</evidence>
<dbReference type="KEGG" id="cvn:111126182"/>
<accession>A0A8B8DDZ6</accession>
<dbReference type="AlphaFoldDB" id="A0A8B8DDZ6"/>
<dbReference type="GO" id="GO:0006310">
    <property type="term" value="P:DNA recombination"/>
    <property type="evidence" value="ECO:0007669"/>
    <property type="project" value="UniProtKB-KW"/>
</dbReference>
<dbReference type="SUPFAM" id="SSF56349">
    <property type="entry name" value="DNA breaking-rejoining enzymes"/>
    <property type="match status" value="1"/>
</dbReference>
<gene>
    <name evidence="5" type="primary">LOC111126182</name>
</gene>
<dbReference type="GO" id="GO:0003677">
    <property type="term" value="F:DNA binding"/>
    <property type="evidence" value="ECO:0007669"/>
    <property type="project" value="UniProtKB-KW"/>
</dbReference>
<dbReference type="Pfam" id="PF00589">
    <property type="entry name" value="Phage_integrase"/>
    <property type="match status" value="1"/>
</dbReference>
<dbReference type="InterPro" id="IPR002104">
    <property type="entry name" value="Integrase_catalytic"/>
</dbReference>
<sequence>MSPVMDIFKVGRWSESVKIEDQRLQHLRKFLPTFCLKARADNTVNQYRYSFNAFCRWCDAFMPSISSLPAAEEHVALYIISIAKDSKSSSKIQSAIHAISWAHQLAGFKDPCVSTLVQLTKEGAIRDTSKPVVKKEPITPDHLKILVHRYRSDNLFNMRTLSMCLLGFAGFLRYSELANIKLCDISFEETHMTINIVRSKTDVYKEGHKLCIARTHCVTCPVHTLEQYLKMLDVDINSQEYLFRSLTYCKSTNTYRVRRCNRPLSYTRAREIVLDAFEKIGLEKSKFGLHSLRSGGASSAAAAGISDRLFKKHGRWRSEKAKDGYVRETIQEKLHVTKNLGI</sequence>
<dbReference type="InterPro" id="IPR011010">
    <property type="entry name" value="DNA_brk_join_enz"/>
</dbReference>
<dbReference type="OrthoDB" id="6153853at2759"/>
<dbReference type="RefSeq" id="XP_022326342.1">
    <property type="nucleotide sequence ID" value="XM_022470634.1"/>
</dbReference>
<feature type="domain" description="Tyr recombinase" evidence="3">
    <location>
        <begin position="133"/>
        <end position="338"/>
    </location>
</feature>
<evidence type="ECO:0000256" key="1">
    <source>
        <dbReference type="ARBA" id="ARBA00023125"/>
    </source>
</evidence>
<dbReference type="Gene3D" id="1.10.150.130">
    <property type="match status" value="1"/>
</dbReference>
<organism evidence="4 5">
    <name type="scientific">Crassostrea virginica</name>
    <name type="common">Eastern oyster</name>
    <dbReference type="NCBI Taxonomy" id="6565"/>
    <lineage>
        <taxon>Eukaryota</taxon>
        <taxon>Metazoa</taxon>
        <taxon>Spiralia</taxon>
        <taxon>Lophotrochozoa</taxon>
        <taxon>Mollusca</taxon>
        <taxon>Bivalvia</taxon>
        <taxon>Autobranchia</taxon>
        <taxon>Pteriomorphia</taxon>
        <taxon>Ostreida</taxon>
        <taxon>Ostreoidea</taxon>
        <taxon>Ostreidae</taxon>
        <taxon>Crassostrea</taxon>
    </lineage>
</organism>
<evidence type="ECO:0000313" key="4">
    <source>
        <dbReference type="Proteomes" id="UP000694844"/>
    </source>
</evidence>
<reference evidence="5" key="1">
    <citation type="submission" date="2025-08" db="UniProtKB">
        <authorList>
            <consortium name="RefSeq"/>
        </authorList>
    </citation>
    <scope>IDENTIFICATION</scope>
    <source>
        <tissue evidence="5">Whole sample</tissue>
    </source>
</reference>
<name>A0A8B8DDZ6_CRAVI</name>
<protein>
    <submittedName>
        <fullName evidence="5">Uncharacterized protein LOC111126182</fullName>
    </submittedName>
</protein>
<evidence type="ECO:0000313" key="5">
    <source>
        <dbReference type="RefSeq" id="XP_022326342.1"/>
    </source>
</evidence>
<keyword evidence="2" id="KW-0233">DNA recombination</keyword>
<dbReference type="GeneID" id="111126182"/>
<keyword evidence="4" id="KW-1185">Reference proteome</keyword>
<dbReference type="SUPFAM" id="SSF47823">
    <property type="entry name" value="lambda integrase-like, N-terminal domain"/>
    <property type="match status" value="1"/>
</dbReference>